<dbReference type="Proteomes" id="UP000583929">
    <property type="component" value="Unassembled WGS sequence"/>
</dbReference>
<dbReference type="AlphaFoldDB" id="A0A7J6E7L9"/>
<organism evidence="1 2">
    <name type="scientific">Cannabis sativa</name>
    <name type="common">Hemp</name>
    <name type="synonym">Marijuana</name>
    <dbReference type="NCBI Taxonomy" id="3483"/>
    <lineage>
        <taxon>Eukaryota</taxon>
        <taxon>Viridiplantae</taxon>
        <taxon>Streptophyta</taxon>
        <taxon>Embryophyta</taxon>
        <taxon>Tracheophyta</taxon>
        <taxon>Spermatophyta</taxon>
        <taxon>Magnoliopsida</taxon>
        <taxon>eudicotyledons</taxon>
        <taxon>Gunneridae</taxon>
        <taxon>Pentapetalae</taxon>
        <taxon>rosids</taxon>
        <taxon>fabids</taxon>
        <taxon>Rosales</taxon>
        <taxon>Cannabaceae</taxon>
        <taxon>Cannabis</taxon>
    </lineage>
</organism>
<dbReference type="InterPro" id="IPR029063">
    <property type="entry name" value="SAM-dependent_MTases_sf"/>
</dbReference>
<dbReference type="EMBL" id="JAATIQ010000479">
    <property type="protein sequence ID" value="KAF4354435.1"/>
    <property type="molecule type" value="Genomic_DNA"/>
</dbReference>
<dbReference type="Gene3D" id="3.40.50.150">
    <property type="entry name" value="Vaccinia Virus protein VP39"/>
    <property type="match status" value="1"/>
</dbReference>
<sequence length="136" mass="14933">MISATSATFVPLVDDQRFRTSLPSSVGAYLRNQAYTEVINKIITAHCHYLDVGAGIGLLSLMVARAMGFGASMQKEKAYTFSTTCHGMLVVENLSAIPYQATTDGQIFVSSFHIQPQLVESSFLWRLPDCHNNEAN</sequence>
<name>A0A7J6E7L9_CANSA</name>
<evidence type="ECO:0000313" key="1">
    <source>
        <dbReference type="EMBL" id="KAF4354435.1"/>
    </source>
</evidence>
<accession>A0A7J6E7L9</accession>
<evidence type="ECO:0000313" key="2">
    <source>
        <dbReference type="Proteomes" id="UP000583929"/>
    </source>
</evidence>
<reference evidence="1 2" key="1">
    <citation type="journal article" date="2020" name="bioRxiv">
        <title>Sequence and annotation of 42 cannabis genomes reveals extensive copy number variation in cannabinoid synthesis and pathogen resistance genes.</title>
        <authorList>
            <person name="Mckernan K.J."/>
            <person name="Helbert Y."/>
            <person name="Kane L.T."/>
            <person name="Ebling H."/>
            <person name="Zhang L."/>
            <person name="Liu B."/>
            <person name="Eaton Z."/>
            <person name="Mclaughlin S."/>
            <person name="Kingan S."/>
            <person name="Baybayan P."/>
            <person name="Concepcion G."/>
            <person name="Jordan M."/>
            <person name="Riva A."/>
            <person name="Barbazuk W."/>
            <person name="Harkins T."/>
        </authorList>
    </citation>
    <scope>NUCLEOTIDE SEQUENCE [LARGE SCALE GENOMIC DNA]</scope>
    <source>
        <strain evidence="2">cv. Jamaican Lion 4</strain>
        <tissue evidence="1">Leaf</tissue>
    </source>
</reference>
<keyword evidence="2" id="KW-1185">Reference proteome</keyword>
<gene>
    <name evidence="1" type="ORF">G4B88_010059</name>
</gene>
<protein>
    <submittedName>
        <fullName evidence="1">Uncharacterized protein</fullName>
    </submittedName>
</protein>
<proteinExistence type="predicted"/>
<comment type="caution">
    <text evidence="1">The sequence shown here is derived from an EMBL/GenBank/DDBJ whole genome shotgun (WGS) entry which is preliminary data.</text>
</comment>